<dbReference type="AlphaFoldDB" id="D4F965"/>
<dbReference type="PROSITE" id="PS51372">
    <property type="entry name" value="PRD_2"/>
    <property type="match status" value="1"/>
</dbReference>
<evidence type="ECO:0000256" key="1">
    <source>
        <dbReference type="ARBA" id="ARBA00022737"/>
    </source>
</evidence>
<gene>
    <name evidence="3" type="ORF">EDWATA_03320</name>
</gene>
<dbReference type="PANTHER" id="PTHR30185">
    <property type="entry name" value="CRYPTIC BETA-GLUCOSIDE BGL OPERON ANTITERMINATOR"/>
    <property type="match status" value="1"/>
</dbReference>
<dbReference type="InterPro" id="IPR036634">
    <property type="entry name" value="PRD_sf"/>
</dbReference>
<dbReference type="HOGENOM" id="CLU_059716_0_0_6"/>
<sequence>MIQAGGIPMQNASPPSEARTPAARRCTLALALLLADAPLTSQRLCQINHQPCQEAEADLSHLVGEMMRYHALHLSYHPRQGYRLYGSAYEWRLCLLHWLQRGMRLAPGVSEAQLFSALQQVAPTLQPEACLACFAALLDQHTTLPCFTFTPRQKQLVGLMLLFASLQQQRHPLTNLLPCWLPDIHRRALQQKCEYGCAGALCQILFDRLDPELRQQEQLFTTLMLSLLKNHAATPRDNDQDRTLMQEVEESVERVEACSGIRFPQREQLCSRLFAHLGAAIERARFGIRIGTPLLAELELHHPGLLTLTRDSIAGLEHHYRIRFSPEELSLIAVSLGAWLMQAGKLQETAT</sequence>
<dbReference type="EMBL" id="ADGK01000270">
    <property type="protein sequence ID" value="EFE21699.1"/>
    <property type="molecule type" value="Genomic_DNA"/>
</dbReference>
<organism evidence="3 4">
    <name type="scientific">Edwardsiella tarda ATCC 23685</name>
    <dbReference type="NCBI Taxonomy" id="500638"/>
    <lineage>
        <taxon>Bacteria</taxon>
        <taxon>Pseudomonadati</taxon>
        <taxon>Pseudomonadota</taxon>
        <taxon>Gammaproteobacteria</taxon>
        <taxon>Enterobacterales</taxon>
        <taxon>Hafniaceae</taxon>
        <taxon>Edwardsiella</taxon>
    </lineage>
</organism>
<keyword evidence="1" id="KW-0677">Repeat</keyword>
<dbReference type="Pfam" id="PF00874">
    <property type="entry name" value="PRD"/>
    <property type="match status" value="1"/>
</dbReference>
<name>D4F965_EDWTA</name>
<evidence type="ECO:0000259" key="2">
    <source>
        <dbReference type="PROSITE" id="PS51372"/>
    </source>
</evidence>
<feature type="domain" description="PRD" evidence="2">
    <location>
        <begin position="239"/>
        <end position="346"/>
    </location>
</feature>
<protein>
    <submittedName>
        <fullName evidence="3">PRD domain protein</fullName>
    </submittedName>
</protein>
<evidence type="ECO:0000313" key="3">
    <source>
        <dbReference type="EMBL" id="EFE21699.1"/>
    </source>
</evidence>
<evidence type="ECO:0000313" key="4">
    <source>
        <dbReference type="Proteomes" id="UP000003692"/>
    </source>
</evidence>
<dbReference type="Gene3D" id="1.10.1790.10">
    <property type="entry name" value="PRD domain"/>
    <property type="match status" value="1"/>
</dbReference>
<reference evidence="3 4" key="1">
    <citation type="submission" date="2010-02" db="EMBL/GenBank/DDBJ databases">
        <authorList>
            <person name="Weinstock G."/>
            <person name="Sodergren E."/>
            <person name="Clifton S."/>
            <person name="Fulton L."/>
            <person name="Fulton B."/>
            <person name="Courtney L."/>
            <person name="Fronick C."/>
            <person name="Harrison M."/>
            <person name="Strong C."/>
            <person name="Farmer C."/>
            <person name="Delahaunty K."/>
            <person name="Markovic C."/>
            <person name="Hall O."/>
            <person name="Minx P."/>
            <person name="Tomlinson C."/>
            <person name="Mitreva M."/>
            <person name="Nelson J."/>
            <person name="Hou S."/>
            <person name="Wollam A."/>
            <person name="Pepin K.H."/>
            <person name="Johnson M."/>
            <person name="Bhonagiri V."/>
            <person name="Zhang X."/>
            <person name="Suruliraj S."/>
            <person name="Warren W."/>
            <person name="Chinwalla A."/>
            <person name="Mardis E.R."/>
            <person name="Wilson R.K."/>
        </authorList>
    </citation>
    <scope>NUCLEOTIDE SEQUENCE [LARGE SCALE GENOMIC DNA]</scope>
    <source>
        <strain evidence="3 4">ATCC 23685</strain>
    </source>
</reference>
<accession>D4F965</accession>
<dbReference type="Proteomes" id="UP000003692">
    <property type="component" value="Unassembled WGS sequence"/>
</dbReference>
<dbReference type="SUPFAM" id="SSF63520">
    <property type="entry name" value="PTS-regulatory domain, PRD"/>
    <property type="match status" value="1"/>
</dbReference>
<dbReference type="GO" id="GO:0006355">
    <property type="term" value="P:regulation of DNA-templated transcription"/>
    <property type="evidence" value="ECO:0007669"/>
    <property type="project" value="InterPro"/>
</dbReference>
<proteinExistence type="predicted"/>
<dbReference type="InterPro" id="IPR011608">
    <property type="entry name" value="PRD"/>
</dbReference>
<dbReference type="PANTHER" id="PTHR30185:SF14">
    <property type="entry name" value="STATIONARY PHASE-INDUCIBLE PROTEIN CSIE-RELATED"/>
    <property type="match status" value="1"/>
</dbReference>
<comment type="caution">
    <text evidence="3">The sequence shown here is derived from an EMBL/GenBank/DDBJ whole genome shotgun (WGS) entry which is preliminary data.</text>
</comment>
<dbReference type="InterPro" id="IPR050661">
    <property type="entry name" value="BglG_antiterminators"/>
</dbReference>